<dbReference type="EMBL" id="JACIEI010000003">
    <property type="protein sequence ID" value="MBB3993805.1"/>
    <property type="molecule type" value="Genomic_DNA"/>
</dbReference>
<reference evidence="4 5" key="1">
    <citation type="submission" date="2020-08" db="EMBL/GenBank/DDBJ databases">
        <title>Genomic Encyclopedia of Type Strains, Phase IV (KMG-IV): sequencing the most valuable type-strain genomes for metagenomic binning, comparative biology and taxonomic classification.</title>
        <authorList>
            <person name="Goeker M."/>
        </authorList>
    </citation>
    <scope>NUCLEOTIDE SEQUENCE [LARGE SCALE GENOMIC DNA]</scope>
    <source>
        <strain evidence="4 5">DSM 102234</strain>
    </source>
</reference>
<keyword evidence="3" id="KW-0732">Signal</keyword>
<dbReference type="InterPro" id="IPR050557">
    <property type="entry name" value="RTX_toxin/Mannuronan_C5-epim"/>
</dbReference>
<keyword evidence="2" id="KW-0964">Secreted</keyword>
<dbReference type="Proteomes" id="UP000530268">
    <property type="component" value="Unassembled WGS sequence"/>
</dbReference>
<dbReference type="InterPro" id="IPR001343">
    <property type="entry name" value="Hemolysn_Ca-bd"/>
</dbReference>
<proteinExistence type="predicted"/>
<name>A0A7W6E2Z8_9RHOB</name>
<feature type="signal peptide" evidence="3">
    <location>
        <begin position="1"/>
        <end position="22"/>
    </location>
</feature>
<dbReference type="PANTHER" id="PTHR38340">
    <property type="entry name" value="S-LAYER PROTEIN"/>
    <property type="match status" value="1"/>
</dbReference>
<evidence type="ECO:0000256" key="3">
    <source>
        <dbReference type="SAM" id="SignalP"/>
    </source>
</evidence>
<accession>A0A7W6E2Z8</accession>
<evidence type="ECO:0000256" key="2">
    <source>
        <dbReference type="ARBA" id="ARBA00022525"/>
    </source>
</evidence>
<dbReference type="SUPFAM" id="SSF51120">
    <property type="entry name" value="beta-Roll"/>
    <property type="match status" value="1"/>
</dbReference>
<evidence type="ECO:0000256" key="1">
    <source>
        <dbReference type="ARBA" id="ARBA00004613"/>
    </source>
</evidence>
<organism evidence="4 5">
    <name type="scientific">Sulfitobacter undariae</name>
    <dbReference type="NCBI Taxonomy" id="1563671"/>
    <lineage>
        <taxon>Bacteria</taxon>
        <taxon>Pseudomonadati</taxon>
        <taxon>Pseudomonadota</taxon>
        <taxon>Alphaproteobacteria</taxon>
        <taxon>Rhodobacterales</taxon>
        <taxon>Roseobacteraceae</taxon>
        <taxon>Sulfitobacter</taxon>
    </lineage>
</organism>
<dbReference type="PRINTS" id="PR00313">
    <property type="entry name" value="CABNDNGRPT"/>
</dbReference>
<evidence type="ECO:0000313" key="5">
    <source>
        <dbReference type="Proteomes" id="UP000530268"/>
    </source>
</evidence>
<comment type="subcellular location">
    <subcellularLocation>
        <location evidence="1">Secreted</location>
    </subcellularLocation>
</comment>
<dbReference type="GO" id="GO:0005509">
    <property type="term" value="F:calcium ion binding"/>
    <property type="evidence" value="ECO:0007669"/>
    <property type="project" value="InterPro"/>
</dbReference>
<comment type="caution">
    <text evidence="4">The sequence shown here is derived from an EMBL/GenBank/DDBJ whole genome shotgun (WGS) entry which is preliminary data.</text>
</comment>
<dbReference type="InterPro" id="IPR011049">
    <property type="entry name" value="Serralysin-like_metalloprot_C"/>
</dbReference>
<gene>
    <name evidence="4" type="ORF">GGR95_001436</name>
</gene>
<dbReference type="GO" id="GO:0005576">
    <property type="term" value="C:extracellular region"/>
    <property type="evidence" value="ECO:0007669"/>
    <property type="project" value="UniProtKB-SubCell"/>
</dbReference>
<keyword evidence="5" id="KW-1185">Reference proteome</keyword>
<dbReference type="Gene3D" id="2.150.10.10">
    <property type="entry name" value="Serralysin-like metalloprotease, C-terminal"/>
    <property type="match status" value="2"/>
</dbReference>
<evidence type="ECO:0000313" key="4">
    <source>
        <dbReference type="EMBL" id="MBB3993805.1"/>
    </source>
</evidence>
<dbReference type="PANTHER" id="PTHR38340:SF1">
    <property type="entry name" value="S-LAYER PROTEIN"/>
    <property type="match status" value="1"/>
</dbReference>
<evidence type="ECO:0008006" key="6">
    <source>
        <dbReference type="Google" id="ProtNLM"/>
    </source>
</evidence>
<dbReference type="Pfam" id="PF00353">
    <property type="entry name" value="HemolysinCabind"/>
    <property type="match status" value="3"/>
</dbReference>
<protein>
    <recommendedName>
        <fullName evidence="6">Hemolysin-type calcium-binding repeat-containing protein</fullName>
    </recommendedName>
</protein>
<sequence>MLMLLSLALPLALLGFALDSNDDDHTEAEEIEGGEGDDRLEGNTGDDFIDGNAGDDVMNGRAGNDTIFGRDGEDVLVGEAGDDMLCSGDGDDFVTGNTGQDLIEGQGGDDFLSGDYGWDTVRGDEGNDTVIGGRGGDMVAGGEGDDVVFGGIIENLPLNLTELTELRDGGELTDINGGIDMRDDSVGNRVWGGAGDDDLILGSGDIANGHEGSDTYHIMSEQVGDVAPVIASFVPSDDAITVIVDDIDEDADISVSDDGDDAVIRMGDTVLARVAGGAGTLTAADISLIAENTIEQMFEPNPAVV</sequence>
<feature type="chain" id="PRO_5031439560" description="Hemolysin-type calcium-binding repeat-containing protein" evidence="3">
    <location>
        <begin position="23"/>
        <end position="305"/>
    </location>
</feature>
<dbReference type="RefSeq" id="WP_184564218.1">
    <property type="nucleotide sequence ID" value="NZ_JACIEI010000003.1"/>
</dbReference>
<dbReference type="AlphaFoldDB" id="A0A7W6E2Z8"/>